<gene>
    <name evidence="1" type="ORF">AFERRID_19220</name>
</gene>
<evidence type="ECO:0000313" key="1">
    <source>
        <dbReference type="EMBL" id="BBF65704.1"/>
    </source>
</evidence>
<dbReference type="RefSeq" id="WP_126605050.1">
    <property type="nucleotide sequence ID" value="NZ_AP018795.1"/>
</dbReference>
<organism evidence="1 2">
    <name type="scientific">Acidithiobacillus ferridurans</name>
    <dbReference type="NCBI Taxonomy" id="1232575"/>
    <lineage>
        <taxon>Bacteria</taxon>
        <taxon>Pseudomonadati</taxon>
        <taxon>Pseudomonadota</taxon>
        <taxon>Acidithiobacillia</taxon>
        <taxon>Acidithiobacillales</taxon>
        <taxon>Acidithiobacillaceae</taxon>
        <taxon>Acidithiobacillus</taxon>
    </lineage>
</organism>
<dbReference type="KEGG" id="afj:AFERRID_19220"/>
<dbReference type="Gene3D" id="1.20.1220.20">
    <property type="entry name" value="Uncharcterised protein PF01724"/>
    <property type="match status" value="1"/>
</dbReference>
<evidence type="ECO:0000313" key="2">
    <source>
        <dbReference type="Proteomes" id="UP000280188"/>
    </source>
</evidence>
<accession>A0A2Z6IM98</accession>
<sequence>MGTAIKLETPVNLYDQDFYVWTMEQADLLRRRKPDWMDWNNVAEELESMGKRDRREIISRLEKLLVHIAKWQWQPEKRSQSWSQTIKEQRKQIALILKDSPSLDNFLRYSLPETWTSATDEAAEETGLPLSTFPDTCPWNINAQILADWWPE</sequence>
<dbReference type="InterPro" id="IPR002636">
    <property type="entry name" value="DUF29"/>
</dbReference>
<dbReference type="Pfam" id="PF01724">
    <property type="entry name" value="DUF29"/>
    <property type="match status" value="1"/>
</dbReference>
<dbReference type="Proteomes" id="UP000280188">
    <property type="component" value="Chromosome"/>
</dbReference>
<dbReference type="PANTHER" id="PTHR34235">
    <property type="entry name" value="SLR1203 PROTEIN-RELATED"/>
    <property type="match status" value="1"/>
</dbReference>
<proteinExistence type="predicted"/>
<keyword evidence="2" id="KW-1185">Reference proteome</keyword>
<dbReference type="EMBL" id="AP018795">
    <property type="protein sequence ID" value="BBF65704.1"/>
    <property type="molecule type" value="Genomic_DNA"/>
</dbReference>
<protein>
    <submittedName>
        <fullName evidence="1">Uncharacterized protein</fullName>
    </submittedName>
</protein>
<reference evidence="1 2" key="1">
    <citation type="journal article" date="2018" name="Microbiol. Resour. Announc.">
        <title>Complete Genome Sequence of Acidithiobacillus ferridurans JCM 18981.</title>
        <authorList>
            <person name="Miyauchi T."/>
            <person name="Kouzuma A."/>
            <person name="Abe T."/>
            <person name="Watanabe K."/>
        </authorList>
    </citation>
    <scope>NUCLEOTIDE SEQUENCE [LARGE SCALE GENOMIC DNA]</scope>
    <source>
        <strain evidence="2">ATCC 33020 / DSM 29468 / JCM 18981 / 11Fe</strain>
    </source>
</reference>
<dbReference type="AlphaFoldDB" id="A0A2Z6IM98"/>
<name>A0A2Z6IM98_ACIFI</name>